<keyword evidence="2" id="KW-1185">Reference proteome</keyword>
<accession>B9SJX9</accession>
<reference evidence="2" key="1">
    <citation type="journal article" date="2010" name="Nat. Biotechnol.">
        <title>Draft genome sequence of the oilseed species Ricinus communis.</title>
        <authorList>
            <person name="Chan A.P."/>
            <person name="Crabtree J."/>
            <person name="Zhao Q."/>
            <person name="Lorenzi H."/>
            <person name="Orvis J."/>
            <person name="Puiu D."/>
            <person name="Melake-Berhan A."/>
            <person name="Jones K.M."/>
            <person name="Redman J."/>
            <person name="Chen G."/>
            <person name="Cahoon E.B."/>
            <person name="Gedil M."/>
            <person name="Stanke M."/>
            <person name="Haas B.J."/>
            <person name="Wortman J.R."/>
            <person name="Fraser-Liggett C.M."/>
            <person name="Ravel J."/>
            <person name="Rabinowicz P.D."/>
        </authorList>
    </citation>
    <scope>NUCLEOTIDE SEQUENCE [LARGE SCALE GENOMIC DNA]</scope>
    <source>
        <strain evidence="2">cv. Hale</strain>
    </source>
</reference>
<organism evidence="1 2">
    <name type="scientific">Ricinus communis</name>
    <name type="common">Castor bean</name>
    <dbReference type="NCBI Taxonomy" id="3988"/>
    <lineage>
        <taxon>Eukaryota</taxon>
        <taxon>Viridiplantae</taxon>
        <taxon>Streptophyta</taxon>
        <taxon>Embryophyta</taxon>
        <taxon>Tracheophyta</taxon>
        <taxon>Spermatophyta</taxon>
        <taxon>Magnoliopsida</taxon>
        <taxon>eudicotyledons</taxon>
        <taxon>Gunneridae</taxon>
        <taxon>Pentapetalae</taxon>
        <taxon>rosids</taxon>
        <taxon>fabids</taxon>
        <taxon>Malpighiales</taxon>
        <taxon>Euphorbiaceae</taxon>
        <taxon>Acalyphoideae</taxon>
        <taxon>Acalypheae</taxon>
        <taxon>Ricinus</taxon>
    </lineage>
</organism>
<dbReference type="Proteomes" id="UP000008311">
    <property type="component" value="Unassembled WGS sequence"/>
</dbReference>
<evidence type="ECO:0000313" key="1">
    <source>
        <dbReference type="EMBL" id="EEF36087.1"/>
    </source>
</evidence>
<dbReference type="AlphaFoldDB" id="B9SJX9"/>
<dbReference type="InParanoid" id="B9SJX9"/>
<evidence type="ECO:0000313" key="2">
    <source>
        <dbReference type="Proteomes" id="UP000008311"/>
    </source>
</evidence>
<protein>
    <submittedName>
        <fullName evidence="1">Uncharacterized protein</fullName>
    </submittedName>
</protein>
<name>B9SJX9_RICCO</name>
<sequence length="68" mass="8174">MPASRQQLITYLWFYDTNVSDNVSFCRQEKQIRYAPRKARTDVRKHIKGRVVKKEDYDSDTVDVTRSY</sequence>
<proteinExistence type="predicted"/>
<gene>
    <name evidence="1" type="ORF">RCOM_0577400</name>
</gene>
<dbReference type="EMBL" id="EQ973994">
    <property type="protein sequence ID" value="EEF36087.1"/>
    <property type="molecule type" value="Genomic_DNA"/>
</dbReference>